<accession>A0AC35GKS8</accession>
<evidence type="ECO:0000313" key="2">
    <source>
        <dbReference type="WBParaSite" id="PS1159_v2.g6061.t1"/>
    </source>
</evidence>
<dbReference type="WBParaSite" id="PS1159_v2.g6061.t1">
    <property type="protein sequence ID" value="PS1159_v2.g6061.t1"/>
    <property type="gene ID" value="PS1159_v2.g6061"/>
</dbReference>
<dbReference type="Proteomes" id="UP000887580">
    <property type="component" value="Unplaced"/>
</dbReference>
<name>A0AC35GKS8_9BILA</name>
<organism evidence="1 2">
    <name type="scientific">Panagrolaimus sp. PS1159</name>
    <dbReference type="NCBI Taxonomy" id="55785"/>
    <lineage>
        <taxon>Eukaryota</taxon>
        <taxon>Metazoa</taxon>
        <taxon>Ecdysozoa</taxon>
        <taxon>Nematoda</taxon>
        <taxon>Chromadorea</taxon>
        <taxon>Rhabditida</taxon>
        <taxon>Tylenchina</taxon>
        <taxon>Panagrolaimomorpha</taxon>
        <taxon>Panagrolaimoidea</taxon>
        <taxon>Panagrolaimidae</taxon>
        <taxon>Panagrolaimus</taxon>
    </lineage>
</organism>
<protein>
    <submittedName>
        <fullName evidence="2">Nuclear receptor domain-containing protein</fullName>
    </submittedName>
</protein>
<proteinExistence type="predicted"/>
<evidence type="ECO:0000313" key="1">
    <source>
        <dbReference type="Proteomes" id="UP000887580"/>
    </source>
</evidence>
<reference evidence="2" key="1">
    <citation type="submission" date="2022-11" db="UniProtKB">
        <authorList>
            <consortium name="WormBaseParasite"/>
        </authorList>
    </citation>
    <scope>IDENTIFICATION</scope>
</reference>
<sequence length="152" mass="16390">MKSDEIPCFICTTSIPSSSRRYGGRCCKSCAAFFARSITKEKDYKCKASNDCLISPSVLGKGCRRCRFDKCIEIGMSTNGMQPQSSAAPVAPAAPTQATPIAPQSAPLAPQAKETVKEKAVIFAKIIDTILANSIQFPNMITEYLGDNQNKT</sequence>